<evidence type="ECO:0000256" key="1">
    <source>
        <dbReference type="ARBA" id="ARBA00004571"/>
    </source>
</evidence>
<dbReference type="InterPro" id="IPR050298">
    <property type="entry name" value="Gram-neg_bact_OMP"/>
</dbReference>
<dbReference type="CDD" id="cd00342">
    <property type="entry name" value="gram_neg_porins"/>
    <property type="match status" value="1"/>
</dbReference>
<keyword evidence="6 11" id="KW-0732">Signal</keyword>
<accession>S3BIM8</accession>
<feature type="signal peptide" evidence="11">
    <location>
        <begin position="1"/>
        <end position="25"/>
    </location>
</feature>
<name>S3BIM8_9BURK</name>
<evidence type="ECO:0000259" key="12">
    <source>
        <dbReference type="Pfam" id="PF13609"/>
    </source>
</evidence>
<evidence type="ECO:0000256" key="9">
    <source>
        <dbReference type="ARBA" id="ARBA00023136"/>
    </source>
</evidence>
<keyword evidence="14" id="KW-1185">Reference proteome</keyword>
<evidence type="ECO:0000256" key="11">
    <source>
        <dbReference type="SAM" id="SignalP"/>
    </source>
</evidence>
<keyword evidence="9" id="KW-0472">Membrane</keyword>
<dbReference type="Pfam" id="PF13609">
    <property type="entry name" value="Porin_4"/>
    <property type="match status" value="1"/>
</dbReference>
<evidence type="ECO:0000313" key="14">
    <source>
        <dbReference type="Proteomes" id="UP000014400"/>
    </source>
</evidence>
<organism evidence="13 14">
    <name type="scientific">Sutterella wadsworthensis HGA0223</name>
    <dbReference type="NCBI Taxonomy" id="1203554"/>
    <lineage>
        <taxon>Bacteria</taxon>
        <taxon>Pseudomonadati</taxon>
        <taxon>Pseudomonadota</taxon>
        <taxon>Betaproteobacteria</taxon>
        <taxon>Burkholderiales</taxon>
        <taxon>Sutterellaceae</taxon>
        <taxon>Sutterella</taxon>
    </lineage>
</organism>
<dbReference type="EMBL" id="ATCF01000017">
    <property type="protein sequence ID" value="EPD99190.1"/>
    <property type="molecule type" value="Genomic_DNA"/>
</dbReference>
<dbReference type="GO" id="GO:0015288">
    <property type="term" value="F:porin activity"/>
    <property type="evidence" value="ECO:0007669"/>
    <property type="project" value="UniProtKB-KW"/>
</dbReference>
<evidence type="ECO:0000256" key="4">
    <source>
        <dbReference type="ARBA" id="ARBA00022452"/>
    </source>
</evidence>
<dbReference type="GO" id="GO:0006811">
    <property type="term" value="P:monoatomic ion transport"/>
    <property type="evidence" value="ECO:0007669"/>
    <property type="project" value="UniProtKB-KW"/>
</dbReference>
<dbReference type="RefSeq" id="WP_016474478.1">
    <property type="nucleotide sequence ID" value="NZ_KE150480.1"/>
</dbReference>
<keyword evidence="10" id="KW-0998">Cell outer membrane</keyword>
<reference evidence="13 14" key="1">
    <citation type="submission" date="2013-04" db="EMBL/GenBank/DDBJ databases">
        <title>The Genome Sequence of Sutterella wadsworthensis HGA0223.</title>
        <authorList>
            <consortium name="The Broad Institute Genomics Platform"/>
            <person name="Earl A."/>
            <person name="Ward D."/>
            <person name="Feldgarden M."/>
            <person name="Gevers D."/>
            <person name="Schmidt T.M."/>
            <person name="Dover J."/>
            <person name="Dai D."/>
            <person name="Walker B."/>
            <person name="Young S."/>
            <person name="Zeng Q."/>
            <person name="Gargeya S."/>
            <person name="Fitzgerald M."/>
            <person name="Haas B."/>
            <person name="Abouelleil A."/>
            <person name="Allen A.W."/>
            <person name="Alvarado L."/>
            <person name="Arachchi H.M."/>
            <person name="Berlin A.M."/>
            <person name="Chapman S.B."/>
            <person name="Gainer-Dewar J."/>
            <person name="Goldberg J."/>
            <person name="Griggs A."/>
            <person name="Gujja S."/>
            <person name="Hansen M."/>
            <person name="Howarth C."/>
            <person name="Imamovic A."/>
            <person name="Ireland A."/>
            <person name="Larimer J."/>
            <person name="McCowan C."/>
            <person name="Murphy C."/>
            <person name="Pearson M."/>
            <person name="Poon T.W."/>
            <person name="Priest M."/>
            <person name="Roberts A."/>
            <person name="Saif S."/>
            <person name="Shea T."/>
            <person name="Sisk P."/>
            <person name="Sykes S."/>
            <person name="Wortman J."/>
            <person name="Nusbaum C."/>
            <person name="Birren B."/>
        </authorList>
    </citation>
    <scope>NUCLEOTIDE SEQUENCE [LARGE SCALE GENOMIC DNA]</scope>
    <source>
        <strain evidence="13 14">HGA0223</strain>
    </source>
</reference>
<gene>
    <name evidence="13" type="ORF">HMPREF1476_01227</name>
</gene>
<feature type="domain" description="Porin" evidence="12">
    <location>
        <begin position="13"/>
        <end position="369"/>
    </location>
</feature>
<comment type="caution">
    <text evidence="13">The sequence shown here is derived from an EMBL/GenBank/DDBJ whole genome shotgun (WGS) entry which is preliminary data.</text>
</comment>
<dbReference type="HOGENOM" id="CLU_038238_1_2_4"/>
<evidence type="ECO:0000256" key="3">
    <source>
        <dbReference type="ARBA" id="ARBA00022448"/>
    </source>
</evidence>
<dbReference type="Proteomes" id="UP000014400">
    <property type="component" value="Unassembled WGS sequence"/>
</dbReference>
<dbReference type="GO" id="GO:0046930">
    <property type="term" value="C:pore complex"/>
    <property type="evidence" value="ECO:0007669"/>
    <property type="project" value="UniProtKB-KW"/>
</dbReference>
<proteinExistence type="predicted"/>
<dbReference type="SUPFAM" id="SSF56935">
    <property type="entry name" value="Porins"/>
    <property type="match status" value="1"/>
</dbReference>
<dbReference type="InterPro" id="IPR023614">
    <property type="entry name" value="Porin_dom_sf"/>
</dbReference>
<dbReference type="PANTHER" id="PTHR34501">
    <property type="entry name" value="PROTEIN YDDL-RELATED"/>
    <property type="match status" value="1"/>
</dbReference>
<dbReference type="STRING" id="1203554.HMPREF1476_01227"/>
<dbReference type="PANTHER" id="PTHR34501:SF9">
    <property type="entry name" value="MAJOR OUTER MEMBRANE PROTEIN P.IA"/>
    <property type="match status" value="1"/>
</dbReference>
<dbReference type="InterPro" id="IPR033900">
    <property type="entry name" value="Gram_neg_porin_domain"/>
</dbReference>
<comment type="subcellular location">
    <subcellularLocation>
        <location evidence="1">Cell outer membrane</location>
        <topology evidence="1">Multi-pass membrane protein</topology>
    </subcellularLocation>
</comment>
<evidence type="ECO:0000313" key="13">
    <source>
        <dbReference type="EMBL" id="EPD99190.1"/>
    </source>
</evidence>
<evidence type="ECO:0000256" key="10">
    <source>
        <dbReference type="ARBA" id="ARBA00023237"/>
    </source>
</evidence>
<sequence length="396" mass="42530">MKTQALRLTRLAAAAAFAAAFSVQAADFSVYGIVDTGIIVEHNKMGSQPSSTSAREEFGVNLGPRIGLTGTEDLGNGTKVKMLLENLFESDDGEMLFSRLWGGEASLALEGSMGEIAFGRMGALVSPFGHWGIFGMQATPFGFGWGRSGGMHWMVGGDRLDNTISYATPTIAGGLQLFAQYSFQTGTNADPGVEESKERHNTRRASAAFRWQGQSLTAVGVLDRIMNTHKDGADYGEDTTIASLTVNFLVHPDVRLFVVGQGFKNVYSAPGTPEHPVSKLISAGNLAPDNQSGIAGRGFDGWVASLNAQIKCFGGDLYLTSAYDDWEYKGDVVDGQTTDLKRVLFGAAFEYPLSKHTHLYASANWTHGSGLFDTKNFSDSSDPNSSQVMAGLTYFF</sequence>
<evidence type="ECO:0000256" key="5">
    <source>
        <dbReference type="ARBA" id="ARBA00022692"/>
    </source>
</evidence>
<feature type="chain" id="PRO_5004506276" description="Porin domain-containing protein" evidence="11">
    <location>
        <begin position="26"/>
        <end position="396"/>
    </location>
</feature>
<dbReference type="AlphaFoldDB" id="S3BIM8"/>
<evidence type="ECO:0000256" key="6">
    <source>
        <dbReference type="ARBA" id="ARBA00022729"/>
    </source>
</evidence>
<evidence type="ECO:0000256" key="2">
    <source>
        <dbReference type="ARBA" id="ARBA00011233"/>
    </source>
</evidence>
<evidence type="ECO:0000256" key="7">
    <source>
        <dbReference type="ARBA" id="ARBA00023065"/>
    </source>
</evidence>
<keyword evidence="7" id="KW-0406">Ion transport</keyword>
<dbReference type="PATRIC" id="fig|1203554.3.peg.1284"/>
<evidence type="ECO:0000256" key="8">
    <source>
        <dbReference type="ARBA" id="ARBA00023114"/>
    </source>
</evidence>
<dbReference type="eggNOG" id="COG3203">
    <property type="taxonomic scope" value="Bacteria"/>
</dbReference>
<dbReference type="Gene3D" id="2.40.160.10">
    <property type="entry name" value="Porin"/>
    <property type="match status" value="1"/>
</dbReference>
<keyword evidence="5" id="KW-0812">Transmembrane</keyword>
<dbReference type="GO" id="GO:0009279">
    <property type="term" value="C:cell outer membrane"/>
    <property type="evidence" value="ECO:0007669"/>
    <property type="project" value="UniProtKB-SubCell"/>
</dbReference>
<comment type="subunit">
    <text evidence="2">Homotrimer.</text>
</comment>
<keyword evidence="8" id="KW-0626">Porin</keyword>
<keyword evidence="3" id="KW-0813">Transport</keyword>
<keyword evidence="4" id="KW-1134">Transmembrane beta strand</keyword>
<protein>
    <recommendedName>
        <fullName evidence="12">Porin domain-containing protein</fullName>
    </recommendedName>
</protein>